<dbReference type="OrthoDB" id="9814037at2"/>
<accession>A0A4R9A1D9</accession>
<evidence type="ECO:0000256" key="1">
    <source>
        <dbReference type="SAM" id="MobiDB-lite"/>
    </source>
</evidence>
<evidence type="ECO:0000313" key="3">
    <source>
        <dbReference type="EMBL" id="TFD50229.1"/>
    </source>
</evidence>
<proteinExistence type="predicted"/>
<feature type="domain" description="Transcription factor zinc-finger" evidence="2">
    <location>
        <begin position="2"/>
        <end position="42"/>
    </location>
</feature>
<keyword evidence="4" id="KW-1185">Reference proteome</keyword>
<comment type="caution">
    <text evidence="3">The sequence shown here is derived from an EMBL/GenBank/DDBJ whole genome shotgun (WGS) entry which is preliminary data.</text>
</comment>
<dbReference type="AlphaFoldDB" id="A0A4R9A1D9"/>
<dbReference type="Proteomes" id="UP000297447">
    <property type="component" value="Unassembled WGS sequence"/>
</dbReference>
<dbReference type="Pfam" id="PF13453">
    <property type="entry name" value="Zn_ribbon_TFIIB"/>
    <property type="match status" value="1"/>
</dbReference>
<sequence>MKCPTDGATLVMSERAGVEIDYCPECRGVWLDRGELDKILDRAAKEFASSAPAQPATPAAPTQSAAPVIVAVPQQQYPDARTRAPQYGDRDRDRGYGDRDRDRDRNYGDRDRDRDRDGRDGYRPKKKEHWLGELFG</sequence>
<evidence type="ECO:0000259" key="2">
    <source>
        <dbReference type="Pfam" id="PF13453"/>
    </source>
</evidence>
<feature type="compositionally biased region" description="Basic and acidic residues" evidence="1">
    <location>
        <begin position="88"/>
        <end position="123"/>
    </location>
</feature>
<feature type="compositionally biased region" description="Low complexity" evidence="1">
    <location>
        <begin position="48"/>
        <end position="67"/>
    </location>
</feature>
<dbReference type="InterPro" id="IPR027392">
    <property type="entry name" value="TF_Znf"/>
</dbReference>
<feature type="region of interest" description="Disordered" evidence="1">
    <location>
        <begin position="47"/>
        <end position="136"/>
    </location>
</feature>
<organism evidence="3 4">
    <name type="scientific">Cryobacterium frigoriphilum</name>
    <dbReference type="NCBI Taxonomy" id="1259150"/>
    <lineage>
        <taxon>Bacteria</taxon>
        <taxon>Bacillati</taxon>
        <taxon>Actinomycetota</taxon>
        <taxon>Actinomycetes</taxon>
        <taxon>Micrococcales</taxon>
        <taxon>Microbacteriaceae</taxon>
        <taxon>Cryobacterium</taxon>
    </lineage>
</organism>
<evidence type="ECO:0000313" key="4">
    <source>
        <dbReference type="Proteomes" id="UP000297447"/>
    </source>
</evidence>
<protein>
    <recommendedName>
        <fullName evidence="2">Transcription factor zinc-finger domain-containing protein</fullName>
    </recommendedName>
</protein>
<name>A0A4R9A1D9_9MICO</name>
<dbReference type="RefSeq" id="WP_134519426.1">
    <property type="nucleotide sequence ID" value="NZ_SOHE01000044.1"/>
</dbReference>
<dbReference type="EMBL" id="SOHE01000044">
    <property type="protein sequence ID" value="TFD50229.1"/>
    <property type="molecule type" value="Genomic_DNA"/>
</dbReference>
<gene>
    <name evidence="3" type="ORF">E3T55_10000</name>
</gene>
<reference evidence="3 4" key="1">
    <citation type="submission" date="2019-03" db="EMBL/GenBank/DDBJ databases">
        <title>Genomics of glacier-inhabiting Cryobacterium strains.</title>
        <authorList>
            <person name="Liu Q."/>
            <person name="Xin Y.-H."/>
        </authorList>
    </citation>
    <scope>NUCLEOTIDE SEQUENCE [LARGE SCALE GENOMIC DNA]</scope>
    <source>
        <strain evidence="3 4">Hh14</strain>
    </source>
</reference>